<dbReference type="FunFam" id="3.40.50.720:FF:000084">
    <property type="entry name" value="Short-chain dehydrogenase reductase"/>
    <property type="match status" value="1"/>
</dbReference>
<dbReference type="Proteomes" id="UP000237752">
    <property type="component" value="Unassembled WGS sequence"/>
</dbReference>
<dbReference type="GO" id="GO:0050664">
    <property type="term" value="F:oxidoreductase activity, acting on NAD(P)H, oxygen as acceptor"/>
    <property type="evidence" value="ECO:0007669"/>
    <property type="project" value="TreeGrafter"/>
</dbReference>
<dbReference type="InterPro" id="IPR002347">
    <property type="entry name" value="SDR_fam"/>
</dbReference>
<comment type="caution">
    <text evidence="5">The sequence shown here is derived from an EMBL/GenBank/DDBJ whole genome shotgun (WGS) entry which is preliminary data.</text>
</comment>
<feature type="region of interest" description="Disordered" evidence="4">
    <location>
        <begin position="255"/>
        <end position="279"/>
    </location>
</feature>
<comment type="similarity">
    <text evidence="1 3">Belongs to the short-chain dehydrogenases/reductases (SDR) family.</text>
</comment>
<evidence type="ECO:0000256" key="2">
    <source>
        <dbReference type="ARBA" id="ARBA00023002"/>
    </source>
</evidence>
<organism evidence="5 6">
    <name type="scientific">Antricoccus suffuscus</name>
    <dbReference type="NCBI Taxonomy" id="1629062"/>
    <lineage>
        <taxon>Bacteria</taxon>
        <taxon>Bacillati</taxon>
        <taxon>Actinomycetota</taxon>
        <taxon>Actinomycetes</taxon>
        <taxon>Geodermatophilales</taxon>
        <taxon>Antricoccaceae</taxon>
        <taxon>Antricoccus</taxon>
    </lineage>
</organism>
<sequence>MTSTEPGVMNLNGKVAFVTGGAGGFGRAITQILLENGAQVALCDIDEDRTQAAAKELGAVGFTLDVSDFEANHKVVADIEAHFGGLDIAFLNAGISGGLRGADALDLDGYRRIMGINLDGVVYGTDAVLPALRKRGGGCIVATASMAGLVAPPGNPFYALTKAAVIGYVRSLGVELAHDGIRMHALCPGFADTPIINRMRDNFEKANFPIIEPRTVAETFIEAVKSPDSGLAWLIQAGVEPAPFKFRGVPAARHADGTRAGVPTSVNPDAQKPNSGGNK</sequence>
<dbReference type="PRINTS" id="PR00080">
    <property type="entry name" value="SDRFAMILY"/>
</dbReference>
<dbReference type="AlphaFoldDB" id="A0A2T1A0N9"/>
<dbReference type="EMBL" id="PVUE01000006">
    <property type="protein sequence ID" value="PRZ42169.1"/>
    <property type="molecule type" value="Genomic_DNA"/>
</dbReference>
<evidence type="ECO:0000313" key="6">
    <source>
        <dbReference type="Proteomes" id="UP000237752"/>
    </source>
</evidence>
<reference evidence="5 6" key="1">
    <citation type="submission" date="2018-03" db="EMBL/GenBank/DDBJ databases">
        <title>Genomic Encyclopedia of Archaeal and Bacterial Type Strains, Phase II (KMG-II): from individual species to whole genera.</title>
        <authorList>
            <person name="Goeker M."/>
        </authorList>
    </citation>
    <scope>NUCLEOTIDE SEQUENCE [LARGE SCALE GENOMIC DNA]</scope>
    <source>
        <strain evidence="5 6">DSM 100065</strain>
    </source>
</reference>
<dbReference type="RefSeq" id="WP_202862472.1">
    <property type="nucleotide sequence ID" value="NZ_PVUE01000006.1"/>
</dbReference>
<keyword evidence="6" id="KW-1185">Reference proteome</keyword>
<dbReference type="Pfam" id="PF00106">
    <property type="entry name" value="adh_short"/>
    <property type="match status" value="1"/>
</dbReference>
<gene>
    <name evidence="5" type="ORF">CLV47_10639</name>
</gene>
<dbReference type="Gene3D" id="3.40.50.720">
    <property type="entry name" value="NAD(P)-binding Rossmann-like Domain"/>
    <property type="match status" value="1"/>
</dbReference>
<name>A0A2T1A0N9_9ACTN</name>
<evidence type="ECO:0000256" key="3">
    <source>
        <dbReference type="RuleBase" id="RU000363"/>
    </source>
</evidence>
<dbReference type="PRINTS" id="PR00081">
    <property type="entry name" value="GDHRDH"/>
</dbReference>
<dbReference type="InterPro" id="IPR036291">
    <property type="entry name" value="NAD(P)-bd_dom_sf"/>
</dbReference>
<evidence type="ECO:0000313" key="5">
    <source>
        <dbReference type="EMBL" id="PRZ42169.1"/>
    </source>
</evidence>
<accession>A0A2T1A0N9</accession>
<dbReference type="PANTHER" id="PTHR43008">
    <property type="entry name" value="BENZIL REDUCTASE"/>
    <property type="match status" value="1"/>
</dbReference>
<protein>
    <submittedName>
        <fullName evidence="5">NADP-dependent 3-hydroxy acid dehydrogenase YdfG</fullName>
    </submittedName>
</protein>
<dbReference type="SUPFAM" id="SSF51735">
    <property type="entry name" value="NAD(P)-binding Rossmann-fold domains"/>
    <property type="match status" value="1"/>
</dbReference>
<feature type="compositionally biased region" description="Polar residues" evidence="4">
    <location>
        <begin position="264"/>
        <end position="279"/>
    </location>
</feature>
<dbReference type="PANTHER" id="PTHR43008:SF4">
    <property type="entry name" value="CHAIN DEHYDROGENASE, PUTATIVE (AFU_ORTHOLOGUE AFUA_4G08710)-RELATED"/>
    <property type="match status" value="1"/>
</dbReference>
<keyword evidence="2" id="KW-0560">Oxidoreductase</keyword>
<evidence type="ECO:0000256" key="1">
    <source>
        <dbReference type="ARBA" id="ARBA00006484"/>
    </source>
</evidence>
<dbReference type="CDD" id="cd05233">
    <property type="entry name" value="SDR_c"/>
    <property type="match status" value="1"/>
</dbReference>
<proteinExistence type="inferred from homology"/>
<evidence type="ECO:0000256" key="4">
    <source>
        <dbReference type="SAM" id="MobiDB-lite"/>
    </source>
</evidence>